<evidence type="ECO:0000313" key="3">
    <source>
        <dbReference type="Proteomes" id="UP000246464"/>
    </source>
</evidence>
<feature type="region of interest" description="Disordered" evidence="1">
    <location>
        <begin position="1"/>
        <end position="64"/>
    </location>
</feature>
<gene>
    <name evidence="2" type="ORF">SMAX5B_005864</name>
</gene>
<sequence>MQNFPNSPAPTSLPHGFSGRAGGGPPYPPQPADPQISPRMTDDYAGMQQQSLHRGHHHPSQASHMLAYSARNRGAVEPPPTQEWRIHGVIRNVQPPSAEISRRDC</sequence>
<evidence type="ECO:0000313" key="2">
    <source>
        <dbReference type="EMBL" id="AWP18543.1"/>
    </source>
</evidence>
<reference evidence="2 3" key="1">
    <citation type="submission" date="2017-12" db="EMBL/GenBank/DDBJ databases">
        <title>Integrating genomic resources of turbot (Scophthalmus maximus) in depth evaluation of genetic and physical mapping variation across individuals.</title>
        <authorList>
            <person name="Martinez P."/>
        </authorList>
    </citation>
    <scope>NUCLEOTIDE SEQUENCE [LARGE SCALE GENOMIC DNA]</scope>
</reference>
<evidence type="ECO:0000256" key="1">
    <source>
        <dbReference type="SAM" id="MobiDB-lite"/>
    </source>
</evidence>
<proteinExistence type="predicted"/>
<protein>
    <submittedName>
        <fullName evidence="2">Putative transcription factor 20-like</fullName>
    </submittedName>
</protein>
<keyword evidence="3" id="KW-1185">Reference proteome</keyword>
<organism evidence="2 3">
    <name type="scientific">Scophthalmus maximus</name>
    <name type="common">Turbot</name>
    <name type="synonym">Psetta maxima</name>
    <dbReference type="NCBI Taxonomy" id="52904"/>
    <lineage>
        <taxon>Eukaryota</taxon>
        <taxon>Metazoa</taxon>
        <taxon>Chordata</taxon>
        <taxon>Craniata</taxon>
        <taxon>Vertebrata</taxon>
        <taxon>Euteleostomi</taxon>
        <taxon>Actinopterygii</taxon>
        <taxon>Neopterygii</taxon>
        <taxon>Teleostei</taxon>
        <taxon>Neoteleostei</taxon>
        <taxon>Acanthomorphata</taxon>
        <taxon>Carangaria</taxon>
        <taxon>Pleuronectiformes</taxon>
        <taxon>Pleuronectoidei</taxon>
        <taxon>Scophthalmidae</taxon>
        <taxon>Scophthalmus</taxon>
    </lineage>
</organism>
<feature type="compositionally biased region" description="Polar residues" evidence="1">
    <location>
        <begin position="1"/>
        <end position="10"/>
    </location>
</feature>
<name>A0A2U9CQW4_SCOMX</name>
<dbReference type="AlphaFoldDB" id="A0A2U9CQW4"/>
<dbReference type="Proteomes" id="UP000246464">
    <property type="component" value="Chromosome 19"/>
</dbReference>
<dbReference type="EMBL" id="CP026261">
    <property type="protein sequence ID" value="AWP18543.1"/>
    <property type="molecule type" value="Genomic_DNA"/>
</dbReference>
<accession>A0A2U9CQW4</accession>